<feature type="transmembrane region" description="Helical" evidence="7">
    <location>
        <begin position="88"/>
        <end position="111"/>
    </location>
</feature>
<dbReference type="EMBL" id="SNVV01000003">
    <property type="protein sequence ID" value="TDN55851.1"/>
    <property type="molecule type" value="Genomic_DNA"/>
</dbReference>
<reference evidence="8 9" key="1">
    <citation type="submission" date="2019-03" db="EMBL/GenBank/DDBJ databases">
        <title>Genomic Encyclopedia of Type Strains, Phase IV (KMG-IV): sequencing the most valuable type-strain genomes for metagenomic binning, comparative biology and taxonomic classification.</title>
        <authorList>
            <person name="Goeker M."/>
        </authorList>
    </citation>
    <scope>NUCLEOTIDE SEQUENCE [LARGE SCALE GENOMIC DNA]</scope>
    <source>
        <strain evidence="8 9">DSM 12121</strain>
    </source>
</reference>
<evidence type="ECO:0000313" key="9">
    <source>
        <dbReference type="Proteomes" id="UP000295129"/>
    </source>
</evidence>
<feature type="transmembrane region" description="Helical" evidence="7">
    <location>
        <begin position="264"/>
        <end position="282"/>
    </location>
</feature>
<evidence type="ECO:0000256" key="4">
    <source>
        <dbReference type="ARBA" id="ARBA00022989"/>
    </source>
</evidence>
<keyword evidence="9" id="KW-1185">Reference proteome</keyword>
<feature type="transmembrane region" description="Helical" evidence="7">
    <location>
        <begin position="151"/>
        <end position="171"/>
    </location>
</feature>
<dbReference type="Proteomes" id="UP000295129">
    <property type="component" value="Unassembled WGS sequence"/>
</dbReference>
<organism evidence="8 9">
    <name type="scientific">Azoarcus indigens</name>
    <dbReference type="NCBI Taxonomy" id="29545"/>
    <lineage>
        <taxon>Bacteria</taxon>
        <taxon>Pseudomonadati</taxon>
        <taxon>Pseudomonadota</taxon>
        <taxon>Betaproteobacteria</taxon>
        <taxon>Rhodocyclales</taxon>
        <taxon>Zoogloeaceae</taxon>
        <taxon>Azoarcus</taxon>
    </lineage>
</organism>
<evidence type="ECO:0000256" key="1">
    <source>
        <dbReference type="ARBA" id="ARBA00004651"/>
    </source>
</evidence>
<dbReference type="PANTHER" id="PTHR30213">
    <property type="entry name" value="INNER MEMBRANE PROTEIN YHJD"/>
    <property type="match status" value="1"/>
</dbReference>
<feature type="region of interest" description="Disordered" evidence="6">
    <location>
        <begin position="1"/>
        <end position="58"/>
    </location>
</feature>
<evidence type="ECO:0000256" key="3">
    <source>
        <dbReference type="ARBA" id="ARBA00022692"/>
    </source>
</evidence>
<dbReference type="AlphaFoldDB" id="A0A4R6ECH6"/>
<protein>
    <submittedName>
        <fullName evidence="8">tRNA-processing RNAse BN</fullName>
    </submittedName>
</protein>
<dbReference type="PANTHER" id="PTHR30213:SF1">
    <property type="entry name" value="INNER MEMBRANE PROTEIN YHJD"/>
    <property type="match status" value="1"/>
</dbReference>
<keyword evidence="4 7" id="KW-1133">Transmembrane helix</keyword>
<gene>
    <name evidence="8" type="ORF">C7389_103189</name>
</gene>
<evidence type="ECO:0000256" key="7">
    <source>
        <dbReference type="SAM" id="Phobius"/>
    </source>
</evidence>
<accession>A0A4R6ECH6</accession>
<proteinExistence type="predicted"/>
<feature type="transmembrane region" description="Helical" evidence="7">
    <location>
        <begin position="192"/>
        <end position="215"/>
    </location>
</feature>
<comment type="caution">
    <text evidence="8">The sequence shown here is derived from an EMBL/GenBank/DDBJ whole genome shotgun (WGS) entry which is preliminary data.</text>
</comment>
<evidence type="ECO:0000256" key="6">
    <source>
        <dbReference type="SAM" id="MobiDB-lite"/>
    </source>
</evidence>
<evidence type="ECO:0000313" key="8">
    <source>
        <dbReference type="EMBL" id="TDN55851.1"/>
    </source>
</evidence>
<dbReference type="RefSeq" id="WP_162851677.1">
    <property type="nucleotide sequence ID" value="NZ_SNVV01000003.1"/>
</dbReference>
<evidence type="ECO:0000256" key="2">
    <source>
        <dbReference type="ARBA" id="ARBA00022475"/>
    </source>
</evidence>
<keyword evidence="3 7" id="KW-0812">Transmembrane</keyword>
<evidence type="ECO:0000256" key="5">
    <source>
        <dbReference type="ARBA" id="ARBA00023136"/>
    </source>
</evidence>
<keyword evidence="2" id="KW-1003">Cell membrane</keyword>
<dbReference type="GO" id="GO:0005886">
    <property type="term" value="C:plasma membrane"/>
    <property type="evidence" value="ECO:0007669"/>
    <property type="project" value="UniProtKB-SubCell"/>
</dbReference>
<feature type="transmembrane region" description="Helical" evidence="7">
    <location>
        <begin position="227"/>
        <end position="252"/>
    </location>
</feature>
<comment type="subcellular location">
    <subcellularLocation>
        <location evidence="1">Cell membrane</location>
        <topology evidence="1">Multi-pass membrane protein</topology>
    </subcellularLocation>
</comment>
<dbReference type="Pfam" id="PF03631">
    <property type="entry name" value="Virul_fac_BrkB"/>
    <property type="match status" value="1"/>
</dbReference>
<dbReference type="InterPro" id="IPR017039">
    <property type="entry name" value="Virul_fac_BrkB"/>
</dbReference>
<sequence length="343" mass="35458">MAPSYPGAQTRSSHPAATARPPVKRRDPGAHAAGAQVEEEDCPPPPDEAGNKAASRSPLARASGGARFVAGVVGDWMSVGGLSMAASVAFYTAFSLAPVLVVAIAVASLFFGVEAVQGRLFSGIETVVGGDGAVAVQAMVASAWKSGGGGWAGWLSLAGTAVGATATFAELNRSLNLIWRVPDNPHVITSLLKVRLISFGLVVGIGFLVVVFLIADAALAYGSRVVFGGLGLVTLLHALEMAISFGFLCLAFSMLHKVLPDLPVRWRAAVIGGVVTALLFTVGKQLFARYLAYVGTANAFGAAGSLAVLMMWLFFSAAVFLIGAQAAANVARRWEQAKNYTPL</sequence>
<feature type="transmembrane region" description="Helical" evidence="7">
    <location>
        <begin position="302"/>
        <end position="324"/>
    </location>
</feature>
<name>A0A4R6ECH6_9RHOO</name>
<keyword evidence="5 7" id="KW-0472">Membrane</keyword>